<feature type="region of interest" description="Disordered" evidence="1">
    <location>
        <begin position="33"/>
        <end position="53"/>
    </location>
</feature>
<sequence length="104" mass="12109">MVFMQDGAAPHYHLDVSRWLNRNFRNRWVGRSSVNRPAPYARPPYSPDLTPPAGLEELKRRIVRAFQEIPPDMAQRAMNSYGRRLQRCIELQGRSVQQAFGNIE</sequence>
<dbReference type="PANTHER" id="PTHR47326:SF1">
    <property type="entry name" value="HTH PSQ-TYPE DOMAIN-CONTAINING PROTEIN"/>
    <property type="match status" value="1"/>
</dbReference>
<reference evidence="3" key="1">
    <citation type="submission" date="2022-11" db="UniProtKB">
        <authorList>
            <consortium name="WormBaseParasite"/>
        </authorList>
    </citation>
    <scope>IDENTIFICATION</scope>
</reference>
<dbReference type="GO" id="GO:0003676">
    <property type="term" value="F:nucleic acid binding"/>
    <property type="evidence" value="ECO:0007669"/>
    <property type="project" value="InterPro"/>
</dbReference>
<evidence type="ECO:0000256" key="1">
    <source>
        <dbReference type="SAM" id="MobiDB-lite"/>
    </source>
</evidence>
<dbReference type="Gene3D" id="3.30.420.10">
    <property type="entry name" value="Ribonuclease H-like superfamily/Ribonuclease H"/>
    <property type="match status" value="1"/>
</dbReference>
<evidence type="ECO:0000313" key="2">
    <source>
        <dbReference type="Proteomes" id="UP000887574"/>
    </source>
</evidence>
<accession>A0A915ENW5</accession>
<name>A0A915ENW5_9BILA</name>
<feature type="compositionally biased region" description="Pro residues" evidence="1">
    <location>
        <begin position="40"/>
        <end position="50"/>
    </location>
</feature>
<protein>
    <submittedName>
        <fullName evidence="3">Uncharacterized protein</fullName>
    </submittedName>
</protein>
<proteinExistence type="predicted"/>
<keyword evidence="2" id="KW-1185">Reference proteome</keyword>
<evidence type="ECO:0000313" key="3">
    <source>
        <dbReference type="WBParaSite" id="jg7860"/>
    </source>
</evidence>
<dbReference type="AlphaFoldDB" id="A0A915ENW5"/>
<dbReference type="InterPro" id="IPR036397">
    <property type="entry name" value="RNaseH_sf"/>
</dbReference>
<dbReference type="WBParaSite" id="jg7860">
    <property type="protein sequence ID" value="jg7860"/>
    <property type="gene ID" value="jg7860"/>
</dbReference>
<dbReference type="PANTHER" id="PTHR47326">
    <property type="entry name" value="TRANSPOSABLE ELEMENT TC3 TRANSPOSASE-LIKE PROTEIN"/>
    <property type="match status" value="1"/>
</dbReference>
<organism evidence="2 3">
    <name type="scientific">Ditylenchus dipsaci</name>
    <dbReference type="NCBI Taxonomy" id="166011"/>
    <lineage>
        <taxon>Eukaryota</taxon>
        <taxon>Metazoa</taxon>
        <taxon>Ecdysozoa</taxon>
        <taxon>Nematoda</taxon>
        <taxon>Chromadorea</taxon>
        <taxon>Rhabditida</taxon>
        <taxon>Tylenchina</taxon>
        <taxon>Tylenchomorpha</taxon>
        <taxon>Sphaerularioidea</taxon>
        <taxon>Anguinidae</taxon>
        <taxon>Anguininae</taxon>
        <taxon>Ditylenchus</taxon>
    </lineage>
</organism>
<dbReference type="Proteomes" id="UP000887574">
    <property type="component" value="Unplaced"/>
</dbReference>